<evidence type="ECO:0000313" key="9">
    <source>
        <dbReference type="EMBL" id="ETW36206.1"/>
    </source>
</evidence>
<evidence type="ECO:0000313" key="10">
    <source>
        <dbReference type="Proteomes" id="UP000030708"/>
    </source>
</evidence>
<dbReference type="AlphaFoldDB" id="A0A024W7P7"/>
<keyword evidence="4 7" id="KW-0732">Signal</keyword>
<name>A0A024W7P7_PLAFA</name>
<evidence type="ECO:0000256" key="7">
    <source>
        <dbReference type="SAM" id="SignalP"/>
    </source>
</evidence>
<gene>
    <name evidence="9" type="ORF">PFTANZ_03122</name>
</gene>
<sequence length="125" mass="13770">MNRILSVSFYLFFLYLYIYKTYGKVKNTDQEISNIYGTNYYLRNGFLNGKNGKGNKYEDLQEEGEGENDDEEHSNRTEGPKGTGGPGSEAGTEGPKGTGGPGSGGEHSHNKKKSKKSIMNMLIGM</sequence>
<feature type="region of interest" description="Disordered" evidence="6">
    <location>
        <begin position="47"/>
        <end position="125"/>
    </location>
</feature>
<feature type="domain" description="S-antigen" evidence="8">
    <location>
        <begin position="1"/>
        <end position="83"/>
    </location>
</feature>
<organism evidence="9 10">
    <name type="scientific">Plasmodium falciparum Tanzania</name>
    <name type="common">2000708</name>
    <dbReference type="NCBI Taxonomy" id="1036725"/>
    <lineage>
        <taxon>Eukaryota</taxon>
        <taxon>Sar</taxon>
        <taxon>Alveolata</taxon>
        <taxon>Apicomplexa</taxon>
        <taxon>Aconoidasida</taxon>
        <taxon>Haemosporida</taxon>
        <taxon>Plasmodiidae</taxon>
        <taxon>Plasmodium</taxon>
        <taxon>Plasmodium (Laverania)</taxon>
    </lineage>
</organism>
<feature type="compositionally biased region" description="Acidic residues" evidence="6">
    <location>
        <begin position="60"/>
        <end position="72"/>
    </location>
</feature>
<feature type="signal peptide" evidence="7">
    <location>
        <begin position="1"/>
        <end position="23"/>
    </location>
</feature>
<evidence type="ECO:0000256" key="4">
    <source>
        <dbReference type="ARBA" id="ARBA00022729"/>
    </source>
</evidence>
<evidence type="ECO:0000259" key="8">
    <source>
        <dbReference type="Pfam" id="PF05756"/>
    </source>
</evidence>
<feature type="compositionally biased region" description="Gly residues" evidence="6">
    <location>
        <begin position="81"/>
        <end position="105"/>
    </location>
</feature>
<feature type="chain" id="PRO_5001540205" description="S-antigen protein" evidence="7">
    <location>
        <begin position="24"/>
        <end position="125"/>
    </location>
</feature>
<comment type="subcellular location">
    <subcellularLocation>
        <location evidence="2">Parasitophorous vacuole</location>
    </subcellularLocation>
</comment>
<proteinExistence type="predicted"/>
<evidence type="ECO:0000256" key="2">
    <source>
        <dbReference type="ARBA" id="ARBA00004290"/>
    </source>
</evidence>
<keyword evidence="5" id="KW-0677">Repeat</keyword>
<reference evidence="9 10" key="1">
    <citation type="submission" date="2013-02" db="EMBL/GenBank/DDBJ databases">
        <title>The Genome Annotation of Plasmodium falciparum Tanzania (2000708).</title>
        <authorList>
            <consortium name="The Broad Institute Genome Sequencing Platform"/>
            <consortium name="The Broad Institute Genome Sequencing Center for Infectious Disease"/>
            <person name="Neafsey D."/>
            <person name="Hoffman S."/>
            <person name="Volkman S."/>
            <person name="Rosenthal P."/>
            <person name="Walker B."/>
            <person name="Young S.K."/>
            <person name="Zeng Q."/>
            <person name="Gargeya S."/>
            <person name="Fitzgerald M."/>
            <person name="Haas B."/>
            <person name="Abouelleil A."/>
            <person name="Allen A.W."/>
            <person name="Alvarado L."/>
            <person name="Arachchi H.M."/>
            <person name="Berlin A.M."/>
            <person name="Chapman S.B."/>
            <person name="Gainer-Dewar J."/>
            <person name="Goldberg J."/>
            <person name="Griggs A."/>
            <person name="Gujja S."/>
            <person name="Hansen M."/>
            <person name="Howarth C."/>
            <person name="Imamovic A."/>
            <person name="Ireland A."/>
            <person name="Larimer J."/>
            <person name="McCowan C."/>
            <person name="Murphy C."/>
            <person name="Pearson M."/>
            <person name="Poon T.W."/>
            <person name="Priest M."/>
            <person name="Roberts A."/>
            <person name="Saif S."/>
            <person name="Shea T."/>
            <person name="Sisk P."/>
            <person name="Sykes S."/>
            <person name="Wortman J."/>
            <person name="Nusbaum C."/>
            <person name="Birren B."/>
        </authorList>
    </citation>
    <scope>NUCLEOTIDE SEQUENCE [LARGE SCALE GENOMIC DNA]</scope>
    <source>
        <strain evidence="10">Tanzania (2000708)</strain>
    </source>
</reference>
<dbReference type="EMBL" id="KI926424">
    <property type="protein sequence ID" value="ETW36206.1"/>
    <property type="molecule type" value="Genomic_DNA"/>
</dbReference>
<accession>A0A024W7P7</accession>
<dbReference type="Pfam" id="PF05756">
    <property type="entry name" value="S-antigen"/>
    <property type="match status" value="1"/>
</dbReference>
<protein>
    <recommendedName>
        <fullName evidence="3">S-antigen protein</fullName>
    </recommendedName>
</protein>
<reference evidence="9 10" key="2">
    <citation type="submission" date="2013-02" db="EMBL/GenBank/DDBJ databases">
        <title>The Genome Sequence of Plasmodium falciparum Tanzania (2000708).</title>
        <authorList>
            <consortium name="The Broad Institute Genome Sequencing Platform"/>
            <consortium name="The Broad Institute Genome Sequencing Center for Infectious Disease"/>
            <person name="Neafsey D."/>
            <person name="Cheeseman I."/>
            <person name="Volkman S."/>
            <person name="Adams J."/>
            <person name="Walker B."/>
            <person name="Young S.K."/>
            <person name="Zeng Q."/>
            <person name="Gargeya S."/>
            <person name="Fitzgerald M."/>
            <person name="Haas B."/>
            <person name="Abouelleil A."/>
            <person name="Alvarado L."/>
            <person name="Arachchi H.M."/>
            <person name="Berlin A.M."/>
            <person name="Chapman S.B."/>
            <person name="Dewar J."/>
            <person name="Goldberg J."/>
            <person name="Griggs A."/>
            <person name="Gujja S."/>
            <person name="Hansen M."/>
            <person name="Howarth C."/>
            <person name="Imamovic A."/>
            <person name="Larimer J."/>
            <person name="McCowan C."/>
            <person name="Murphy C."/>
            <person name="Neiman D."/>
            <person name="Pearson M."/>
            <person name="Priest M."/>
            <person name="Roberts A."/>
            <person name="Saif S."/>
            <person name="Shea T."/>
            <person name="Sisk P."/>
            <person name="Sykes S."/>
            <person name="Wortman J."/>
            <person name="Nusbaum C."/>
            <person name="Birren B."/>
        </authorList>
    </citation>
    <scope>NUCLEOTIDE SEQUENCE [LARGE SCALE GENOMIC DNA]</scope>
    <source>
        <strain evidence="10">Tanzania (2000708)</strain>
    </source>
</reference>
<evidence type="ECO:0000256" key="6">
    <source>
        <dbReference type="SAM" id="MobiDB-lite"/>
    </source>
</evidence>
<evidence type="ECO:0000256" key="3">
    <source>
        <dbReference type="ARBA" id="ARBA00015853"/>
    </source>
</evidence>
<dbReference type="InterPro" id="IPR008825">
    <property type="entry name" value="S-antigen"/>
</dbReference>
<dbReference type="GO" id="GO:0020003">
    <property type="term" value="C:symbiont-containing vacuole"/>
    <property type="evidence" value="ECO:0007669"/>
    <property type="project" value="UniProtKB-SubCell"/>
</dbReference>
<comment type="function">
    <text evidence="1">S antigens are soluble heat-stable proteins present in the sera of some infected individuals.</text>
</comment>
<dbReference type="Proteomes" id="UP000030708">
    <property type="component" value="Unassembled WGS sequence"/>
</dbReference>
<evidence type="ECO:0000256" key="1">
    <source>
        <dbReference type="ARBA" id="ARBA00003457"/>
    </source>
</evidence>
<evidence type="ECO:0000256" key="5">
    <source>
        <dbReference type="ARBA" id="ARBA00022737"/>
    </source>
</evidence>
<dbReference type="OrthoDB" id="378939at2759"/>